<dbReference type="RefSeq" id="WP_179583809.1">
    <property type="nucleotide sequence ID" value="NZ_JACBYR010000001.1"/>
</dbReference>
<feature type="domain" description="Multidrug resistance protein MdtA-like beta-barrel" evidence="12">
    <location>
        <begin position="262"/>
        <end position="344"/>
    </location>
</feature>
<evidence type="ECO:0000259" key="12">
    <source>
        <dbReference type="Pfam" id="PF25944"/>
    </source>
</evidence>
<dbReference type="PANTHER" id="PTHR30469:SF12">
    <property type="entry name" value="MULTIDRUG RESISTANCE PROTEIN MDTA"/>
    <property type="match status" value="1"/>
</dbReference>
<organism evidence="14 15">
    <name type="scientific">Pigmentiphaga litoralis</name>
    <dbReference type="NCBI Taxonomy" id="516702"/>
    <lineage>
        <taxon>Bacteria</taxon>
        <taxon>Pseudomonadati</taxon>
        <taxon>Pseudomonadota</taxon>
        <taxon>Betaproteobacteria</taxon>
        <taxon>Burkholderiales</taxon>
        <taxon>Alcaligenaceae</taxon>
        <taxon>Pigmentiphaga</taxon>
    </lineage>
</organism>
<protein>
    <submittedName>
        <fullName evidence="14">Multidrug efflux system membrane fusion protein</fullName>
    </submittedName>
</protein>
<dbReference type="InterPro" id="IPR058624">
    <property type="entry name" value="MdtA-like_HH"/>
</dbReference>
<dbReference type="Pfam" id="PF25917">
    <property type="entry name" value="BSH_RND"/>
    <property type="match status" value="1"/>
</dbReference>
<evidence type="ECO:0000259" key="10">
    <source>
        <dbReference type="Pfam" id="PF25876"/>
    </source>
</evidence>
<dbReference type="PANTHER" id="PTHR30469">
    <property type="entry name" value="MULTIDRUG RESISTANCE PROTEIN MDTA"/>
    <property type="match status" value="1"/>
</dbReference>
<evidence type="ECO:0000259" key="11">
    <source>
        <dbReference type="Pfam" id="PF25917"/>
    </source>
</evidence>
<evidence type="ECO:0000256" key="7">
    <source>
        <dbReference type="SAM" id="Coils"/>
    </source>
</evidence>
<keyword evidence="6 9" id="KW-0472">Membrane</keyword>
<dbReference type="Pfam" id="PF25967">
    <property type="entry name" value="RND-MFP_C"/>
    <property type="match status" value="1"/>
</dbReference>
<name>A0A7Y9LLX7_9BURK</name>
<accession>A0A7Y9LLX7</accession>
<dbReference type="Pfam" id="PF25944">
    <property type="entry name" value="Beta-barrel_RND"/>
    <property type="match status" value="1"/>
</dbReference>
<evidence type="ECO:0000256" key="3">
    <source>
        <dbReference type="ARBA" id="ARBA00022448"/>
    </source>
</evidence>
<evidence type="ECO:0000256" key="6">
    <source>
        <dbReference type="ARBA" id="ARBA00023136"/>
    </source>
</evidence>
<dbReference type="Gene3D" id="2.40.50.100">
    <property type="match status" value="1"/>
</dbReference>
<dbReference type="SUPFAM" id="SSF111369">
    <property type="entry name" value="HlyD-like secretion proteins"/>
    <property type="match status" value="1"/>
</dbReference>
<dbReference type="FunFam" id="2.40.420.20:FF:000001">
    <property type="entry name" value="Efflux RND transporter periplasmic adaptor subunit"/>
    <property type="match status" value="1"/>
</dbReference>
<feature type="domain" description="Multidrug resistance protein MdtA-like C-terminal permuted SH3" evidence="13">
    <location>
        <begin position="349"/>
        <end position="410"/>
    </location>
</feature>
<dbReference type="InterPro" id="IPR058625">
    <property type="entry name" value="MdtA-like_BSH"/>
</dbReference>
<evidence type="ECO:0000259" key="13">
    <source>
        <dbReference type="Pfam" id="PF25967"/>
    </source>
</evidence>
<feature type="region of interest" description="Disordered" evidence="8">
    <location>
        <begin position="1"/>
        <end position="20"/>
    </location>
</feature>
<keyword evidence="9" id="KW-0812">Transmembrane</keyword>
<gene>
    <name evidence="14" type="ORF">FHW18_000931</name>
</gene>
<reference evidence="14 15" key="1">
    <citation type="submission" date="2020-07" db="EMBL/GenBank/DDBJ databases">
        <title>Genomic Encyclopedia of Type Strains, Phase IV (KMG-V): Genome sequencing to study the core and pangenomes of soil and plant-associated prokaryotes.</title>
        <authorList>
            <person name="Whitman W."/>
        </authorList>
    </citation>
    <scope>NUCLEOTIDE SEQUENCE [LARGE SCALE GENOMIC DNA]</scope>
    <source>
        <strain evidence="14 15">SAS40</strain>
    </source>
</reference>
<dbReference type="Gene3D" id="1.10.287.470">
    <property type="entry name" value="Helix hairpin bin"/>
    <property type="match status" value="1"/>
</dbReference>
<dbReference type="InterPro" id="IPR058627">
    <property type="entry name" value="MdtA-like_C"/>
</dbReference>
<proteinExistence type="inferred from homology"/>
<dbReference type="EMBL" id="JACBYR010000001">
    <property type="protein sequence ID" value="NYE81660.1"/>
    <property type="molecule type" value="Genomic_DNA"/>
</dbReference>
<feature type="coiled-coil region" evidence="7">
    <location>
        <begin position="156"/>
        <end position="183"/>
    </location>
</feature>
<dbReference type="Proteomes" id="UP000542125">
    <property type="component" value="Unassembled WGS sequence"/>
</dbReference>
<evidence type="ECO:0000256" key="8">
    <source>
        <dbReference type="SAM" id="MobiDB-lite"/>
    </source>
</evidence>
<dbReference type="AlphaFoldDB" id="A0A7Y9LLX7"/>
<dbReference type="Gene3D" id="2.40.30.170">
    <property type="match status" value="1"/>
</dbReference>
<comment type="subcellular location">
    <subcellularLocation>
        <location evidence="1">Cell membrane</location>
    </subcellularLocation>
</comment>
<dbReference type="NCBIfam" id="TIGR01730">
    <property type="entry name" value="RND_mfp"/>
    <property type="match status" value="1"/>
</dbReference>
<evidence type="ECO:0000256" key="5">
    <source>
        <dbReference type="ARBA" id="ARBA00022519"/>
    </source>
</evidence>
<feature type="domain" description="Multidrug resistance protein MdtA-like alpha-helical hairpin" evidence="10">
    <location>
        <begin position="156"/>
        <end position="225"/>
    </location>
</feature>
<sequence length="452" mass="48572">MADFPPAPDRSGDPASPSRPLPRRARWPWIVVLLLVLAAVGWWWWHGRTAQEAAPGAPGAPRGAGARGPRAPGAGGPPGAAGAFAMPPIPVKVEAARSENLDVFIKSLGTVTSFNTVTVRSRVDGELMKVLFKEGQRVKAGDLIAQIDPRAYQVALSQAQGTLQQNQAQLENARKDLDRYQTLFSQDSIARQQVDTQAALVRQYEGTLKTNQAAVDNARLQLDYTRVTAPIAGRVGLRQVDQGNLVRSSDTNGLVIITQTQPISVIFTIAESDLPRVLQQLRGGNRLAVEAYDRADLIKIADGVLDTLDNQIDVTTGTVKMKARFENKDESLFPNQFVNARLHVRTLKDATVIPTAAVQRGTPGTFVYVVKPDNTIDVRVIKLGQPNGERVAVTEGLKPGEQVVVEGVDRLRAGAKVDVVTGAAEVPAAAGSQLQRSGEGGSRPNRGQTPRP</sequence>
<dbReference type="Gene3D" id="2.40.420.20">
    <property type="match status" value="1"/>
</dbReference>
<dbReference type="Pfam" id="PF25876">
    <property type="entry name" value="HH_MFP_RND"/>
    <property type="match status" value="1"/>
</dbReference>
<dbReference type="NCBIfam" id="NF008589">
    <property type="entry name" value="PRK11556.1"/>
    <property type="match status" value="1"/>
</dbReference>
<evidence type="ECO:0000256" key="2">
    <source>
        <dbReference type="ARBA" id="ARBA00009477"/>
    </source>
</evidence>
<keyword evidence="4" id="KW-1003">Cell membrane</keyword>
<dbReference type="InterPro" id="IPR058626">
    <property type="entry name" value="MdtA-like_b-barrel"/>
</dbReference>
<evidence type="ECO:0000256" key="4">
    <source>
        <dbReference type="ARBA" id="ARBA00022475"/>
    </source>
</evidence>
<evidence type="ECO:0000313" key="14">
    <source>
        <dbReference type="EMBL" id="NYE81660.1"/>
    </source>
</evidence>
<keyword evidence="15" id="KW-1185">Reference proteome</keyword>
<dbReference type="GO" id="GO:0015562">
    <property type="term" value="F:efflux transmembrane transporter activity"/>
    <property type="evidence" value="ECO:0007669"/>
    <property type="project" value="TreeGrafter"/>
</dbReference>
<comment type="caution">
    <text evidence="14">The sequence shown here is derived from an EMBL/GenBank/DDBJ whole genome shotgun (WGS) entry which is preliminary data.</text>
</comment>
<keyword evidence="3" id="KW-0813">Transport</keyword>
<feature type="transmembrane region" description="Helical" evidence="9">
    <location>
        <begin position="27"/>
        <end position="45"/>
    </location>
</feature>
<dbReference type="GO" id="GO:1990281">
    <property type="term" value="C:efflux pump complex"/>
    <property type="evidence" value="ECO:0007669"/>
    <property type="project" value="TreeGrafter"/>
</dbReference>
<dbReference type="GO" id="GO:0030313">
    <property type="term" value="C:cell envelope"/>
    <property type="evidence" value="ECO:0007669"/>
    <property type="project" value="UniProtKB-SubCell"/>
</dbReference>
<keyword evidence="9" id="KW-1133">Transmembrane helix</keyword>
<evidence type="ECO:0000313" key="15">
    <source>
        <dbReference type="Proteomes" id="UP000542125"/>
    </source>
</evidence>
<keyword evidence="7" id="KW-0175">Coiled coil</keyword>
<feature type="region of interest" description="Disordered" evidence="8">
    <location>
        <begin position="52"/>
        <end position="81"/>
    </location>
</feature>
<feature type="region of interest" description="Disordered" evidence="8">
    <location>
        <begin position="428"/>
        <end position="452"/>
    </location>
</feature>
<evidence type="ECO:0000256" key="9">
    <source>
        <dbReference type="SAM" id="Phobius"/>
    </source>
</evidence>
<feature type="domain" description="Multidrug resistance protein MdtA-like barrel-sandwich hybrid" evidence="11">
    <location>
        <begin position="115"/>
        <end position="258"/>
    </location>
</feature>
<feature type="compositionally biased region" description="Low complexity" evidence="8">
    <location>
        <begin position="53"/>
        <end position="72"/>
    </location>
</feature>
<keyword evidence="5" id="KW-0997">Cell inner membrane</keyword>
<comment type="similarity">
    <text evidence="2">Belongs to the membrane fusion protein (MFP) (TC 8.A.1) family.</text>
</comment>
<dbReference type="InterPro" id="IPR006143">
    <property type="entry name" value="RND_pump_MFP"/>
</dbReference>
<evidence type="ECO:0000256" key="1">
    <source>
        <dbReference type="ARBA" id="ARBA00004236"/>
    </source>
</evidence>